<dbReference type="GO" id="GO:0005975">
    <property type="term" value="P:carbohydrate metabolic process"/>
    <property type="evidence" value="ECO:0007669"/>
    <property type="project" value="InterPro"/>
</dbReference>
<gene>
    <name evidence="4" type="ORF">GCM10017577_18890</name>
</gene>
<keyword evidence="2" id="KW-0732">Signal</keyword>
<comment type="caution">
    <text evidence="4">The sequence shown here is derived from an EMBL/GenBank/DDBJ whole genome shotgun (WGS) entry which is preliminary data.</text>
</comment>
<protein>
    <recommendedName>
        <fullName evidence="3">GH16 domain-containing protein</fullName>
    </recommendedName>
</protein>
<dbReference type="Gene3D" id="2.60.120.200">
    <property type="match status" value="1"/>
</dbReference>
<accession>A0A9W6L448</accession>
<reference evidence="4" key="1">
    <citation type="journal article" date="2014" name="Int. J. Syst. Evol. Microbiol.">
        <title>Complete genome sequence of Corynebacterium casei LMG S-19264T (=DSM 44701T), isolated from a smear-ripened cheese.</title>
        <authorList>
            <consortium name="US DOE Joint Genome Institute (JGI-PGF)"/>
            <person name="Walter F."/>
            <person name="Albersmeier A."/>
            <person name="Kalinowski J."/>
            <person name="Ruckert C."/>
        </authorList>
    </citation>
    <scope>NUCLEOTIDE SEQUENCE</scope>
    <source>
        <strain evidence="4">VKM Ac-1069</strain>
    </source>
</reference>
<dbReference type="PROSITE" id="PS51762">
    <property type="entry name" value="GH16_2"/>
    <property type="match status" value="1"/>
</dbReference>
<dbReference type="CDD" id="cd00413">
    <property type="entry name" value="Glyco_hydrolase_16"/>
    <property type="match status" value="1"/>
</dbReference>
<dbReference type="InterPro" id="IPR000757">
    <property type="entry name" value="Beta-glucanase-like"/>
</dbReference>
<proteinExistence type="predicted"/>
<sequence length="505" mass="50828">MKLRTRRHLALIATVGALGLIGPGVASAHDTPGDTAATGPTAPAPAGTGLLSSDPADASAQVPSPAPAAGTAPVPPVSGAGADPVTGPAPVAGAAAPGVAAAVPVAAPVADPTAPPAGGTVAGPGGIAVQEPPGVPPAVTPPVVVPPATVPPATVPPATVPPATVPPATVPPATVPPVAVPPVPAEPDTAAEKYGWGTPLPESDEFDYTGAPDSAKWDTINGCWAGHNGNGKRCGANSTVDGEKLIQKGSENGDTGWLASKLDQRYGRWEARVRSFNTGDSGKEYHPLLIVWPESDSWPEDGEYDFLENQAPGEECANAFIHYPHPNMPVQQEFLEEEDCGAPLSEWHNIAFEWTPDHVRGYVDGKEWYTLEDGAGPGGRKNIQDMPSGHLTIQFDNFHGGGMREASYEIDWVRMYSLDGAGQPAAGAPGTAAGAPAAGGEDRSGEDPSTGDSSGGRSSGGRSSAEKPSGGDPSGDGPASEGAMTEAAPAASATRASSFDARTSG</sequence>
<evidence type="ECO:0000259" key="3">
    <source>
        <dbReference type="PROSITE" id="PS51762"/>
    </source>
</evidence>
<evidence type="ECO:0000256" key="2">
    <source>
        <dbReference type="SAM" id="SignalP"/>
    </source>
</evidence>
<dbReference type="SUPFAM" id="SSF49899">
    <property type="entry name" value="Concanavalin A-like lectins/glucanases"/>
    <property type="match status" value="1"/>
</dbReference>
<evidence type="ECO:0000256" key="1">
    <source>
        <dbReference type="SAM" id="MobiDB-lite"/>
    </source>
</evidence>
<feature type="region of interest" description="Disordered" evidence="1">
    <location>
        <begin position="29"/>
        <end position="81"/>
    </location>
</feature>
<dbReference type="Pfam" id="PF00722">
    <property type="entry name" value="Glyco_hydro_16"/>
    <property type="match status" value="1"/>
</dbReference>
<reference evidence="4" key="2">
    <citation type="submission" date="2023-01" db="EMBL/GenBank/DDBJ databases">
        <authorList>
            <person name="Sun Q."/>
            <person name="Evtushenko L."/>
        </authorList>
    </citation>
    <scope>NUCLEOTIDE SEQUENCE</scope>
    <source>
        <strain evidence="4">VKM Ac-1069</strain>
    </source>
</reference>
<dbReference type="EMBL" id="BSFQ01000005">
    <property type="protein sequence ID" value="GLL10749.1"/>
    <property type="molecule type" value="Genomic_DNA"/>
</dbReference>
<feature type="signal peptide" evidence="2">
    <location>
        <begin position="1"/>
        <end position="28"/>
    </location>
</feature>
<keyword evidence="5" id="KW-1185">Reference proteome</keyword>
<feature type="compositionally biased region" description="Low complexity" evidence="1">
    <location>
        <begin position="33"/>
        <end position="81"/>
    </location>
</feature>
<name>A0A9W6L448_9PSEU</name>
<dbReference type="GO" id="GO:0004553">
    <property type="term" value="F:hydrolase activity, hydrolyzing O-glycosyl compounds"/>
    <property type="evidence" value="ECO:0007669"/>
    <property type="project" value="InterPro"/>
</dbReference>
<organism evidence="4 5">
    <name type="scientific">Pseudonocardia halophobica</name>
    <dbReference type="NCBI Taxonomy" id="29401"/>
    <lineage>
        <taxon>Bacteria</taxon>
        <taxon>Bacillati</taxon>
        <taxon>Actinomycetota</taxon>
        <taxon>Actinomycetes</taxon>
        <taxon>Pseudonocardiales</taxon>
        <taxon>Pseudonocardiaceae</taxon>
        <taxon>Pseudonocardia</taxon>
    </lineage>
</organism>
<feature type="region of interest" description="Disordered" evidence="1">
    <location>
        <begin position="423"/>
        <end position="505"/>
    </location>
</feature>
<evidence type="ECO:0000313" key="4">
    <source>
        <dbReference type="EMBL" id="GLL10749.1"/>
    </source>
</evidence>
<feature type="compositionally biased region" description="Low complexity" evidence="1">
    <location>
        <begin position="460"/>
        <end position="498"/>
    </location>
</feature>
<dbReference type="AlphaFoldDB" id="A0A9W6L448"/>
<dbReference type="RefSeq" id="WP_271214867.1">
    <property type="nucleotide sequence ID" value="NZ_BSFQ01000005.1"/>
</dbReference>
<dbReference type="InterPro" id="IPR013320">
    <property type="entry name" value="ConA-like_dom_sf"/>
</dbReference>
<dbReference type="Proteomes" id="UP001143463">
    <property type="component" value="Unassembled WGS sequence"/>
</dbReference>
<feature type="chain" id="PRO_5040772733" description="GH16 domain-containing protein" evidence="2">
    <location>
        <begin position="29"/>
        <end position="505"/>
    </location>
</feature>
<feature type="domain" description="GH16" evidence="3">
    <location>
        <begin position="193"/>
        <end position="421"/>
    </location>
</feature>
<evidence type="ECO:0000313" key="5">
    <source>
        <dbReference type="Proteomes" id="UP001143463"/>
    </source>
</evidence>
<feature type="compositionally biased region" description="Low complexity" evidence="1">
    <location>
        <begin position="423"/>
        <end position="439"/>
    </location>
</feature>